<dbReference type="Gene3D" id="1.20.1420.20">
    <property type="entry name" value="M75 peptidase, HXXE motif"/>
    <property type="match status" value="1"/>
</dbReference>
<dbReference type="AlphaFoldDB" id="A0A2U8QWE9"/>
<dbReference type="Gene3D" id="1.10.760.10">
    <property type="entry name" value="Cytochrome c-like domain"/>
    <property type="match status" value="2"/>
</dbReference>
<keyword evidence="6 7" id="KW-0408">Iron</keyword>
<feature type="domain" description="Cytochrome c" evidence="8">
    <location>
        <begin position="452"/>
        <end position="594"/>
    </location>
</feature>
<gene>
    <name evidence="9" type="ORF">DI487_11895</name>
</gene>
<dbReference type="KEGG" id="fse:DI487_11895"/>
<protein>
    <submittedName>
        <fullName evidence="9">Methylamine utilization protein</fullName>
    </submittedName>
</protein>
<dbReference type="OrthoDB" id="9805202at2"/>
<dbReference type="InterPro" id="IPR009056">
    <property type="entry name" value="Cyt_c-like_dom"/>
</dbReference>
<evidence type="ECO:0000256" key="7">
    <source>
        <dbReference type="PROSITE-ProRule" id="PRU00433"/>
    </source>
</evidence>
<dbReference type="InterPro" id="IPR004852">
    <property type="entry name" value="Di-haem_cyt_c_peroxidsae"/>
</dbReference>
<dbReference type="InterPro" id="IPR051395">
    <property type="entry name" value="Cytochrome_c_Peroxidase/MauG"/>
</dbReference>
<dbReference type="Pfam" id="PF03150">
    <property type="entry name" value="CCP_MauG"/>
    <property type="match status" value="1"/>
</dbReference>
<accession>A0A2U8QWE9</accession>
<name>A0A2U8QWE9_9FLAO</name>
<dbReference type="GO" id="GO:0030313">
    <property type="term" value="C:cell envelope"/>
    <property type="evidence" value="ECO:0007669"/>
    <property type="project" value="UniProtKB-SubCell"/>
</dbReference>
<dbReference type="GO" id="GO:0009055">
    <property type="term" value="F:electron transfer activity"/>
    <property type="evidence" value="ECO:0007669"/>
    <property type="project" value="InterPro"/>
</dbReference>
<comment type="subcellular location">
    <subcellularLocation>
        <location evidence="1">Cell envelope</location>
    </subcellularLocation>
</comment>
<dbReference type="GO" id="GO:0046872">
    <property type="term" value="F:metal ion binding"/>
    <property type="evidence" value="ECO:0007669"/>
    <property type="project" value="UniProtKB-KW"/>
</dbReference>
<evidence type="ECO:0000256" key="2">
    <source>
        <dbReference type="ARBA" id="ARBA00022617"/>
    </source>
</evidence>
<dbReference type="InterPro" id="IPR036909">
    <property type="entry name" value="Cyt_c-like_dom_sf"/>
</dbReference>
<evidence type="ECO:0000313" key="10">
    <source>
        <dbReference type="Proteomes" id="UP000245429"/>
    </source>
</evidence>
<evidence type="ECO:0000256" key="3">
    <source>
        <dbReference type="ARBA" id="ARBA00022723"/>
    </source>
</evidence>
<keyword evidence="4" id="KW-0732">Signal</keyword>
<keyword evidence="2 7" id="KW-0349">Heme</keyword>
<evidence type="ECO:0000313" key="9">
    <source>
        <dbReference type="EMBL" id="AWM14488.1"/>
    </source>
</evidence>
<dbReference type="PROSITE" id="PS51007">
    <property type="entry name" value="CYTC"/>
    <property type="match status" value="2"/>
</dbReference>
<dbReference type="RefSeq" id="WP_109569847.1">
    <property type="nucleotide sequence ID" value="NZ_CP029463.1"/>
</dbReference>
<dbReference type="GO" id="GO:0004130">
    <property type="term" value="F:cytochrome-c peroxidase activity"/>
    <property type="evidence" value="ECO:0007669"/>
    <property type="project" value="TreeGrafter"/>
</dbReference>
<dbReference type="PROSITE" id="PS51257">
    <property type="entry name" value="PROKAR_LIPOPROTEIN"/>
    <property type="match status" value="1"/>
</dbReference>
<reference evidence="9 10" key="1">
    <citation type="submission" date="2018-05" db="EMBL/GenBank/DDBJ databases">
        <title>Flavobacterium sp. MEBiC07310.</title>
        <authorList>
            <person name="Baek K."/>
        </authorList>
    </citation>
    <scope>NUCLEOTIDE SEQUENCE [LARGE SCALE GENOMIC DNA]</scope>
    <source>
        <strain evidence="9 10">MEBiC07310</strain>
    </source>
</reference>
<dbReference type="InterPro" id="IPR038352">
    <property type="entry name" value="Imelysin_sf"/>
</dbReference>
<feature type="domain" description="Cytochrome c" evidence="8">
    <location>
        <begin position="306"/>
        <end position="436"/>
    </location>
</feature>
<dbReference type="Proteomes" id="UP000245429">
    <property type="component" value="Chromosome"/>
</dbReference>
<keyword evidence="3 7" id="KW-0479">Metal-binding</keyword>
<dbReference type="GO" id="GO:0020037">
    <property type="term" value="F:heme binding"/>
    <property type="evidence" value="ECO:0007669"/>
    <property type="project" value="InterPro"/>
</dbReference>
<keyword evidence="10" id="KW-1185">Reference proteome</keyword>
<sequence>MKKRLIISFSLKAICLYSLFPSFVSCTDRKEFEPQEEKVVLEQFYKQQLENTFEELDSIVLTQDIAEKKEHFWKARKAFKTIEPILAFLDFENYNYLNQANLLKIDEEDATDIKIKNPVGFQVIEESLYGDNPDEKALKELIYKTSQRVKFLRKNHSLQFVKPHQVLWMIRDGFLRASLLGVTAFDVPESAQTLQEVSWVYDGVLKIITVYTSEFNQKELVQNWQSQIEGTQKKLATSQFDTFNFYQYYKDDVHSKLKLWQKTVQDWKVTFPFQQAIAYDADNLFANTTFNVGYFMDKPDFKLKQEEVTLGKMLFEDSTLSGNGQLSCASCHKQELFLTDGLAKSPGTNRNSPTLFYAALQKGFFHDKRTGSLQGQIIDVVENPNEFHTNLNTVETKVKEHKTYQEKFQQVFGEEVSNVLIREAIASYIASLSPFSSKFDQSMQSEEVVLTPQEINGFNVFMGKGKCATCHFAPLFNGTVPMAYKESELELLGVPKTKDTIHPVLDDDKGRYNLFKTEQRKYFFKTPTVRNSAQTAPYMHNGVYTNLEEVIDFYNKGGGQGLGFDLEYQTLPFDNLQLTSQEKENLVMFLHTLTDGLK</sequence>
<evidence type="ECO:0000256" key="6">
    <source>
        <dbReference type="ARBA" id="ARBA00023004"/>
    </source>
</evidence>
<dbReference type="PANTHER" id="PTHR30600:SF10">
    <property type="entry name" value="BLL6722 PROTEIN"/>
    <property type="match status" value="1"/>
</dbReference>
<dbReference type="PANTHER" id="PTHR30600">
    <property type="entry name" value="CYTOCHROME C PEROXIDASE-RELATED"/>
    <property type="match status" value="1"/>
</dbReference>
<organism evidence="9 10">
    <name type="scientific">Flavobacterium sediminis</name>
    <dbReference type="NCBI Taxonomy" id="2201181"/>
    <lineage>
        <taxon>Bacteria</taxon>
        <taxon>Pseudomonadati</taxon>
        <taxon>Bacteroidota</taxon>
        <taxon>Flavobacteriia</taxon>
        <taxon>Flavobacteriales</taxon>
        <taxon>Flavobacteriaceae</taxon>
        <taxon>Flavobacterium</taxon>
    </lineage>
</organism>
<evidence type="ECO:0000256" key="4">
    <source>
        <dbReference type="ARBA" id="ARBA00022729"/>
    </source>
</evidence>
<evidence type="ECO:0000256" key="5">
    <source>
        <dbReference type="ARBA" id="ARBA00023002"/>
    </source>
</evidence>
<dbReference type="SUPFAM" id="SSF46626">
    <property type="entry name" value="Cytochrome c"/>
    <property type="match status" value="2"/>
</dbReference>
<keyword evidence="5" id="KW-0560">Oxidoreductase</keyword>
<evidence type="ECO:0000259" key="8">
    <source>
        <dbReference type="PROSITE" id="PS51007"/>
    </source>
</evidence>
<proteinExistence type="predicted"/>
<dbReference type="EMBL" id="CP029463">
    <property type="protein sequence ID" value="AWM14488.1"/>
    <property type="molecule type" value="Genomic_DNA"/>
</dbReference>
<evidence type="ECO:0000256" key="1">
    <source>
        <dbReference type="ARBA" id="ARBA00004196"/>
    </source>
</evidence>